<dbReference type="PANTHER" id="PTHR33204:SF29">
    <property type="entry name" value="TRANSCRIPTIONAL REGULATOR"/>
    <property type="match status" value="1"/>
</dbReference>
<keyword evidence="2" id="KW-0238">DNA-binding</keyword>
<dbReference type="OrthoDB" id="9791143at2"/>
<dbReference type="Gene3D" id="1.10.10.10">
    <property type="entry name" value="Winged helix-like DNA-binding domain superfamily/Winged helix DNA-binding domain"/>
    <property type="match status" value="1"/>
</dbReference>
<evidence type="ECO:0000313" key="6">
    <source>
        <dbReference type="Proteomes" id="UP000076603"/>
    </source>
</evidence>
<dbReference type="InterPro" id="IPR002577">
    <property type="entry name" value="HTH_HxlR"/>
</dbReference>
<dbReference type="EMBL" id="LWAE01000014">
    <property type="protein sequence ID" value="KZL88838.1"/>
    <property type="molecule type" value="Genomic_DNA"/>
</dbReference>
<evidence type="ECO:0000313" key="5">
    <source>
        <dbReference type="EMBL" id="KZL88838.1"/>
    </source>
</evidence>
<protein>
    <submittedName>
        <fullName evidence="5">HTH-type transcriptional activator HxlR</fullName>
    </submittedName>
</protein>
<organism evidence="5 6">
    <name type="scientific">Clostridium magnum DSM 2767</name>
    <dbReference type="NCBI Taxonomy" id="1121326"/>
    <lineage>
        <taxon>Bacteria</taxon>
        <taxon>Bacillati</taxon>
        <taxon>Bacillota</taxon>
        <taxon>Clostridia</taxon>
        <taxon>Eubacteriales</taxon>
        <taxon>Clostridiaceae</taxon>
        <taxon>Clostridium</taxon>
    </lineage>
</organism>
<dbReference type="SUPFAM" id="SSF46785">
    <property type="entry name" value="Winged helix' DNA-binding domain"/>
    <property type="match status" value="1"/>
</dbReference>
<sequence>MGKGCKVMRIRNKEYTCTVELTLDIIGGKWKPLILWHLGVDGTKRFSEVKRSLPGITQKMLTQQLRELEADGMISRKIYPQVPPRVEYTITNEGESLMPILSSMCKWGKEYYEKAKSSIDLETSESIAK</sequence>
<dbReference type="STRING" id="1121326.CLMAG_59310"/>
<dbReference type="InterPro" id="IPR036388">
    <property type="entry name" value="WH-like_DNA-bd_sf"/>
</dbReference>
<reference evidence="5 6" key="1">
    <citation type="submission" date="2016-04" db="EMBL/GenBank/DDBJ databases">
        <title>Genome sequence of Clostridium magnum DSM 2767.</title>
        <authorList>
            <person name="Poehlein A."/>
            <person name="Uhlig R."/>
            <person name="Fischer R."/>
            <person name="Bahl H."/>
            <person name="Daniel R."/>
        </authorList>
    </citation>
    <scope>NUCLEOTIDE SEQUENCE [LARGE SCALE GENOMIC DNA]</scope>
    <source>
        <strain evidence="5 6">DSM 2767</strain>
    </source>
</reference>
<dbReference type="PANTHER" id="PTHR33204">
    <property type="entry name" value="TRANSCRIPTIONAL REGULATOR, MARR FAMILY"/>
    <property type="match status" value="1"/>
</dbReference>
<comment type="caution">
    <text evidence="5">The sequence shown here is derived from an EMBL/GenBank/DDBJ whole genome shotgun (WGS) entry which is preliminary data.</text>
</comment>
<gene>
    <name evidence="5" type="primary">hxlR_5</name>
    <name evidence="5" type="ORF">CLMAG_59310</name>
</gene>
<keyword evidence="3" id="KW-0804">Transcription</keyword>
<keyword evidence="6" id="KW-1185">Reference proteome</keyword>
<dbReference type="Pfam" id="PF01638">
    <property type="entry name" value="HxlR"/>
    <property type="match status" value="1"/>
</dbReference>
<accession>A0A161WQD0</accession>
<feature type="domain" description="HTH hxlR-type" evidence="4">
    <location>
        <begin position="17"/>
        <end position="116"/>
    </location>
</feature>
<dbReference type="GO" id="GO:0003677">
    <property type="term" value="F:DNA binding"/>
    <property type="evidence" value="ECO:0007669"/>
    <property type="project" value="UniProtKB-KW"/>
</dbReference>
<dbReference type="RefSeq" id="WP_066630624.1">
    <property type="nucleotide sequence ID" value="NZ_FQXL01000035.1"/>
</dbReference>
<dbReference type="InterPro" id="IPR036390">
    <property type="entry name" value="WH_DNA-bd_sf"/>
</dbReference>
<proteinExistence type="predicted"/>
<name>A0A161WQD0_9CLOT</name>
<dbReference type="Proteomes" id="UP000076603">
    <property type="component" value="Unassembled WGS sequence"/>
</dbReference>
<evidence type="ECO:0000259" key="4">
    <source>
        <dbReference type="PROSITE" id="PS51118"/>
    </source>
</evidence>
<evidence type="ECO:0000256" key="3">
    <source>
        <dbReference type="ARBA" id="ARBA00023163"/>
    </source>
</evidence>
<dbReference type="PATRIC" id="fig|1121326.3.peg.5999"/>
<evidence type="ECO:0000256" key="1">
    <source>
        <dbReference type="ARBA" id="ARBA00023015"/>
    </source>
</evidence>
<evidence type="ECO:0000256" key="2">
    <source>
        <dbReference type="ARBA" id="ARBA00023125"/>
    </source>
</evidence>
<keyword evidence="1" id="KW-0805">Transcription regulation</keyword>
<dbReference type="AlphaFoldDB" id="A0A161WQD0"/>
<dbReference type="PROSITE" id="PS51118">
    <property type="entry name" value="HTH_HXLR"/>
    <property type="match status" value="1"/>
</dbReference>